<dbReference type="InterPro" id="IPR005828">
    <property type="entry name" value="MFS_sugar_transport-like"/>
</dbReference>
<feature type="domain" description="Major facilitator superfamily (MFS) profile" evidence="7">
    <location>
        <begin position="50"/>
        <end position="441"/>
    </location>
</feature>
<name>A0ABN5GZ10_9FIRM</name>
<dbReference type="InterPro" id="IPR003663">
    <property type="entry name" value="Sugar/inositol_transpt"/>
</dbReference>
<feature type="transmembrane region" description="Helical" evidence="6">
    <location>
        <begin position="325"/>
        <end position="344"/>
    </location>
</feature>
<dbReference type="InterPro" id="IPR036259">
    <property type="entry name" value="MFS_trans_sf"/>
</dbReference>
<gene>
    <name evidence="8" type="ORF">BXT84_07055</name>
</gene>
<feature type="transmembrane region" description="Helical" evidence="6">
    <location>
        <begin position="257"/>
        <end position="278"/>
    </location>
</feature>
<dbReference type="PANTHER" id="PTHR23508">
    <property type="entry name" value="CARBOXYLIC ACID TRANSPORTER PROTEIN HOMOLOG"/>
    <property type="match status" value="1"/>
</dbReference>
<reference evidence="8 9" key="1">
    <citation type="journal article" date="2019" name="Sci. Rep.">
        <title>Sulfobacillus thermotolerans: new insights into resistance and metabolic capacities of acidophilic chemolithotrophs.</title>
        <authorList>
            <person name="Panyushkina A.E."/>
            <person name="Babenko V.V."/>
            <person name="Nikitina A.S."/>
            <person name="Selezneva O.V."/>
            <person name="Tsaplina I.A."/>
            <person name="Letarova M.A."/>
            <person name="Kostryukova E.S."/>
            <person name="Letarov A.V."/>
        </authorList>
    </citation>
    <scope>NUCLEOTIDE SEQUENCE [LARGE SCALE GENOMIC DNA]</scope>
    <source>
        <strain evidence="8 9">Kr1</strain>
    </source>
</reference>
<evidence type="ECO:0000256" key="6">
    <source>
        <dbReference type="SAM" id="Phobius"/>
    </source>
</evidence>
<organism evidence="8 9">
    <name type="scientific">Sulfobacillus thermotolerans</name>
    <dbReference type="NCBI Taxonomy" id="338644"/>
    <lineage>
        <taxon>Bacteria</taxon>
        <taxon>Bacillati</taxon>
        <taxon>Bacillota</taxon>
        <taxon>Clostridia</taxon>
        <taxon>Eubacteriales</taxon>
        <taxon>Clostridiales Family XVII. Incertae Sedis</taxon>
        <taxon>Sulfobacillus</taxon>
    </lineage>
</organism>
<feature type="transmembrane region" description="Helical" evidence="6">
    <location>
        <begin position="415"/>
        <end position="436"/>
    </location>
</feature>
<dbReference type="PRINTS" id="PR00171">
    <property type="entry name" value="SUGRTRNSPORT"/>
</dbReference>
<dbReference type="Pfam" id="PF00083">
    <property type="entry name" value="Sugar_tr"/>
    <property type="match status" value="2"/>
</dbReference>
<feature type="transmembrane region" description="Helical" evidence="6">
    <location>
        <begin position="290"/>
        <end position="313"/>
    </location>
</feature>
<evidence type="ECO:0000313" key="9">
    <source>
        <dbReference type="Proteomes" id="UP000325292"/>
    </source>
</evidence>
<dbReference type="Gene3D" id="1.20.1250.20">
    <property type="entry name" value="MFS general substrate transporter like domains"/>
    <property type="match status" value="2"/>
</dbReference>
<comment type="subcellular location">
    <subcellularLocation>
        <location evidence="1">Cell membrane</location>
        <topology evidence="1">Multi-pass membrane protein</topology>
    </subcellularLocation>
</comment>
<evidence type="ECO:0000256" key="5">
    <source>
        <dbReference type="ARBA" id="ARBA00023136"/>
    </source>
</evidence>
<dbReference type="InterPro" id="IPR020846">
    <property type="entry name" value="MFS_dom"/>
</dbReference>
<evidence type="ECO:0000256" key="2">
    <source>
        <dbReference type="ARBA" id="ARBA00022448"/>
    </source>
</evidence>
<feature type="transmembrane region" description="Helical" evidence="6">
    <location>
        <begin position="386"/>
        <end position="409"/>
    </location>
</feature>
<keyword evidence="5 6" id="KW-0472">Membrane</keyword>
<keyword evidence="4 6" id="KW-1133">Transmembrane helix</keyword>
<feature type="transmembrane region" description="Helical" evidence="6">
    <location>
        <begin position="117"/>
        <end position="139"/>
    </location>
</feature>
<feature type="transmembrane region" description="Helical" evidence="6">
    <location>
        <begin position="177"/>
        <end position="197"/>
    </location>
</feature>
<dbReference type="EMBL" id="CP019454">
    <property type="protein sequence ID" value="AUW93730.1"/>
    <property type="molecule type" value="Genomic_DNA"/>
</dbReference>
<dbReference type="Proteomes" id="UP000325292">
    <property type="component" value="Chromosome"/>
</dbReference>
<dbReference type="PROSITE" id="PS50850">
    <property type="entry name" value="MFS"/>
    <property type="match status" value="1"/>
</dbReference>
<dbReference type="PANTHER" id="PTHR23508:SF10">
    <property type="entry name" value="CARBOXYLIC ACID TRANSPORTER PROTEIN HOMOLOG"/>
    <property type="match status" value="1"/>
</dbReference>
<sequence>MRVLMFGAVKDWLYRGNMAGCSSCPSLEKVACIGLMTTNLESSGSVLRRIRLVSSLGIVLDGYNLSVIAVALVPLTRFYRLTAGQTGLLASAMLLGSIGGGLAAGVLADWLGRKRLLLWDLVIFMVFSLLSAVLNSYMWLVVARFIVGLAVGADYAISPTYLAEFAPAKTRGFHMGYIWLAWSVGAVVSFGLGVMVVDWLPNAWSWRVLFGLATVPAAVALGIRRVLPESLHWLQDRHGTSRIGGKKIPEVVPMRRWLLATIPWFLMDFSTYGLGLLLPLFLKSNGLTSITGAIVGTGVAALSGGIGSAWAMFQLDRTGRIGLQMRGFFLSGIGLMGLAVALWLNVRVFALLLGGLMVVNLLNGSGPGTTCGIIPAEIFPTRIRATALGISTAFSRIGAITGVFVLGFAEVRWGLGAVLAIAGAAALLGAGLTALWRVEPNQAPLPTSTDVLTPPNVLN</sequence>
<protein>
    <recommendedName>
        <fullName evidence="7">Major facilitator superfamily (MFS) profile domain-containing protein</fullName>
    </recommendedName>
</protein>
<evidence type="ECO:0000256" key="1">
    <source>
        <dbReference type="ARBA" id="ARBA00004651"/>
    </source>
</evidence>
<accession>A0ABN5GZ10</accession>
<proteinExistence type="predicted"/>
<dbReference type="InterPro" id="IPR005829">
    <property type="entry name" value="Sugar_transporter_CS"/>
</dbReference>
<feature type="transmembrane region" description="Helical" evidence="6">
    <location>
        <begin position="203"/>
        <end position="223"/>
    </location>
</feature>
<keyword evidence="9" id="KW-1185">Reference proteome</keyword>
<evidence type="ECO:0000313" key="8">
    <source>
        <dbReference type="EMBL" id="AUW93730.1"/>
    </source>
</evidence>
<keyword evidence="2" id="KW-0813">Transport</keyword>
<evidence type="ECO:0000256" key="3">
    <source>
        <dbReference type="ARBA" id="ARBA00022692"/>
    </source>
</evidence>
<feature type="transmembrane region" description="Helical" evidence="6">
    <location>
        <begin position="87"/>
        <end position="110"/>
    </location>
</feature>
<dbReference type="SUPFAM" id="SSF103473">
    <property type="entry name" value="MFS general substrate transporter"/>
    <property type="match status" value="1"/>
</dbReference>
<evidence type="ECO:0000259" key="7">
    <source>
        <dbReference type="PROSITE" id="PS50850"/>
    </source>
</evidence>
<keyword evidence="3 6" id="KW-0812">Transmembrane</keyword>
<feature type="transmembrane region" description="Helical" evidence="6">
    <location>
        <begin position="350"/>
        <end position="374"/>
    </location>
</feature>
<feature type="transmembrane region" description="Helical" evidence="6">
    <location>
        <begin position="52"/>
        <end position="75"/>
    </location>
</feature>
<dbReference type="PROSITE" id="PS00217">
    <property type="entry name" value="SUGAR_TRANSPORT_2"/>
    <property type="match status" value="1"/>
</dbReference>
<evidence type="ECO:0000256" key="4">
    <source>
        <dbReference type="ARBA" id="ARBA00022989"/>
    </source>
</evidence>